<dbReference type="AlphaFoldDB" id="A0A0H5R7G3"/>
<reference evidence="1" key="1">
    <citation type="submission" date="2015-04" db="EMBL/GenBank/DDBJ databases">
        <title>The genome sequence of the plant pathogenic Rhizarian Plasmodiophora brassicae reveals insights in its biotrophic life cycle and the origin of chitin synthesis.</title>
        <authorList>
            <person name="Schwelm A."/>
            <person name="Fogelqvist J."/>
            <person name="Knaust A."/>
            <person name="Julke S."/>
            <person name="Lilja T."/>
            <person name="Dhandapani V."/>
            <person name="Bonilla-Rosso G."/>
            <person name="Karlsson M."/>
            <person name="Shevchenko A."/>
            <person name="Choi S.R."/>
            <person name="Kim H.G."/>
            <person name="Park J.Y."/>
            <person name="Lim Y.P."/>
            <person name="Ludwig-Muller J."/>
            <person name="Dixelius C."/>
        </authorList>
    </citation>
    <scope>NUCLEOTIDE SEQUENCE</scope>
    <source>
        <tissue evidence="1">Potato root galls</tissue>
    </source>
</reference>
<evidence type="ECO:0000313" key="1">
    <source>
        <dbReference type="EMBL" id="CRZ09697.1"/>
    </source>
</evidence>
<sequence>MVSTKAVLISGITCMAVAGAATIYWQYGRRTSNPAKAKAKSKARRKDRPANAAVSEAVAIPSESDFIGQLLSSMERMQSTGSVSSAKEEQLAKVVEAASGSPGDFSVRCRLMAAQWMILYQTLISVSAEAPVDLSAHQRAMTMAWALLDISQTGLSAEERSAADILQLDVSQRLRSASLMVPVYERLMKRLASSSISNEETLVLFTSAPLLGRWQDTRLIGDKILAQQQSLDDFHQAALQRPELPDYSVLYDQAVKRKSPDQTDISWTTYSIEELRIRLRDVQASDRNKVNEIRSSISPDWQLTGVSPESRVFHHGAIGQMTSISEVRISCVGPWDNGSVDLHGWADLHKGPNPSDGRVRQSERYQFSCEGSDTDGKWSGTYTLTQIDQGETLQVEFDLEIVLKIDKALSPPSN</sequence>
<protein>
    <submittedName>
        <fullName evidence="1">Uncharacterized protein</fullName>
    </submittedName>
</protein>
<name>A0A0H5R7G3_9EUKA</name>
<accession>A0A0H5R7G3</accession>
<proteinExistence type="predicted"/>
<organism evidence="1">
    <name type="scientific">Spongospora subterranea</name>
    <dbReference type="NCBI Taxonomy" id="70186"/>
    <lineage>
        <taxon>Eukaryota</taxon>
        <taxon>Sar</taxon>
        <taxon>Rhizaria</taxon>
        <taxon>Endomyxa</taxon>
        <taxon>Phytomyxea</taxon>
        <taxon>Plasmodiophorida</taxon>
        <taxon>Plasmodiophoridae</taxon>
        <taxon>Spongospora</taxon>
    </lineage>
</organism>
<dbReference type="EMBL" id="HACM01009255">
    <property type="protein sequence ID" value="CRZ09697.1"/>
    <property type="molecule type" value="Transcribed_RNA"/>
</dbReference>